<name>A0A5J9VGP7_9POAL</name>
<dbReference type="OrthoDB" id="582186at2759"/>
<sequence length="168" mass="19195">MMRHQGWYEFNGEVMFAYGCDVFVLDLEKKVIEKIMVCLPRLLGKRWEVIVPYEMDLSEFFVSQLGGLLARRKSHFLLYSSRLPGAHPVSTADALAVDSLDFASLLPWVYIPSRRPPVRLDSSVDIASELAVIPRRMALMWCMRQPAMAMAARDVTESRNVKERDGTN</sequence>
<evidence type="ECO:0000313" key="2">
    <source>
        <dbReference type="Proteomes" id="UP000324897"/>
    </source>
</evidence>
<evidence type="ECO:0000313" key="1">
    <source>
        <dbReference type="EMBL" id="TVU34637.1"/>
    </source>
</evidence>
<protein>
    <submittedName>
        <fullName evidence="1">Uncharacterized protein</fullName>
    </submittedName>
</protein>
<reference evidence="1 2" key="1">
    <citation type="journal article" date="2019" name="Sci. Rep.">
        <title>A high-quality genome of Eragrostis curvula grass provides insights into Poaceae evolution and supports new strategies to enhance forage quality.</title>
        <authorList>
            <person name="Carballo J."/>
            <person name="Santos B.A.C.M."/>
            <person name="Zappacosta D."/>
            <person name="Garbus I."/>
            <person name="Selva J.P."/>
            <person name="Gallo C.A."/>
            <person name="Diaz A."/>
            <person name="Albertini E."/>
            <person name="Caccamo M."/>
            <person name="Echenique V."/>
        </authorList>
    </citation>
    <scope>NUCLEOTIDE SEQUENCE [LARGE SCALE GENOMIC DNA]</scope>
    <source>
        <strain evidence="2">cv. Victoria</strain>
        <tissue evidence="1">Leaf</tissue>
    </source>
</reference>
<gene>
    <name evidence="1" type="ORF">EJB05_16478</name>
</gene>
<proteinExistence type="predicted"/>
<keyword evidence="2" id="KW-1185">Reference proteome</keyword>
<dbReference type="EMBL" id="RWGY01000009">
    <property type="protein sequence ID" value="TVU34637.1"/>
    <property type="molecule type" value="Genomic_DNA"/>
</dbReference>
<dbReference type="Proteomes" id="UP000324897">
    <property type="component" value="Unassembled WGS sequence"/>
</dbReference>
<accession>A0A5J9VGP7</accession>
<organism evidence="1 2">
    <name type="scientific">Eragrostis curvula</name>
    <name type="common">weeping love grass</name>
    <dbReference type="NCBI Taxonomy" id="38414"/>
    <lineage>
        <taxon>Eukaryota</taxon>
        <taxon>Viridiplantae</taxon>
        <taxon>Streptophyta</taxon>
        <taxon>Embryophyta</taxon>
        <taxon>Tracheophyta</taxon>
        <taxon>Spermatophyta</taxon>
        <taxon>Magnoliopsida</taxon>
        <taxon>Liliopsida</taxon>
        <taxon>Poales</taxon>
        <taxon>Poaceae</taxon>
        <taxon>PACMAD clade</taxon>
        <taxon>Chloridoideae</taxon>
        <taxon>Eragrostideae</taxon>
        <taxon>Eragrostidinae</taxon>
        <taxon>Eragrostis</taxon>
    </lineage>
</organism>
<dbReference type="Gramene" id="TVU34637">
    <property type="protein sequence ID" value="TVU34637"/>
    <property type="gene ID" value="EJB05_16478"/>
</dbReference>
<feature type="non-terminal residue" evidence="1">
    <location>
        <position position="1"/>
    </location>
</feature>
<comment type="caution">
    <text evidence="1">The sequence shown here is derived from an EMBL/GenBank/DDBJ whole genome shotgun (WGS) entry which is preliminary data.</text>
</comment>
<dbReference type="AlphaFoldDB" id="A0A5J9VGP7"/>